<feature type="signal peptide" evidence="1">
    <location>
        <begin position="1"/>
        <end position="17"/>
    </location>
</feature>
<organism evidence="2 3">
    <name type="scientific">Cercophora samala</name>
    <dbReference type="NCBI Taxonomy" id="330535"/>
    <lineage>
        <taxon>Eukaryota</taxon>
        <taxon>Fungi</taxon>
        <taxon>Dikarya</taxon>
        <taxon>Ascomycota</taxon>
        <taxon>Pezizomycotina</taxon>
        <taxon>Sordariomycetes</taxon>
        <taxon>Sordariomycetidae</taxon>
        <taxon>Sordariales</taxon>
        <taxon>Lasiosphaeriaceae</taxon>
        <taxon>Cercophora</taxon>
    </lineage>
</organism>
<dbReference type="AlphaFoldDB" id="A0AA40DCC0"/>
<name>A0AA40DCC0_9PEZI</name>
<accession>A0AA40DCC0</accession>
<comment type="caution">
    <text evidence="2">The sequence shown here is derived from an EMBL/GenBank/DDBJ whole genome shotgun (WGS) entry which is preliminary data.</text>
</comment>
<feature type="chain" id="PRO_5041301000" evidence="1">
    <location>
        <begin position="18"/>
        <end position="364"/>
    </location>
</feature>
<reference evidence="2" key="1">
    <citation type="submission" date="2023-06" db="EMBL/GenBank/DDBJ databases">
        <title>Genome-scale phylogeny and comparative genomics of the fungal order Sordariales.</title>
        <authorList>
            <consortium name="Lawrence Berkeley National Laboratory"/>
            <person name="Hensen N."/>
            <person name="Bonometti L."/>
            <person name="Westerberg I."/>
            <person name="Brannstrom I.O."/>
            <person name="Guillou S."/>
            <person name="Cros-Aarteil S."/>
            <person name="Calhoun S."/>
            <person name="Haridas S."/>
            <person name="Kuo A."/>
            <person name="Mondo S."/>
            <person name="Pangilinan J."/>
            <person name="Riley R."/>
            <person name="Labutti K."/>
            <person name="Andreopoulos B."/>
            <person name="Lipzen A."/>
            <person name="Chen C."/>
            <person name="Yanf M."/>
            <person name="Daum C."/>
            <person name="Ng V."/>
            <person name="Clum A."/>
            <person name="Steindorff A."/>
            <person name="Ohm R."/>
            <person name="Martin F."/>
            <person name="Silar P."/>
            <person name="Natvig D."/>
            <person name="Lalanne C."/>
            <person name="Gautier V."/>
            <person name="Ament-Velasquez S.L."/>
            <person name="Kruys A."/>
            <person name="Hutchinson M.I."/>
            <person name="Powell A.J."/>
            <person name="Barry K."/>
            <person name="Miller A.N."/>
            <person name="Grigoriev I.V."/>
            <person name="Debuchy R."/>
            <person name="Gladieux P."/>
            <person name="Thoren M.H."/>
            <person name="Johannesson H."/>
        </authorList>
    </citation>
    <scope>NUCLEOTIDE SEQUENCE</scope>
    <source>
        <strain evidence="2">CBS 307.81</strain>
    </source>
</reference>
<evidence type="ECO:0000313" key="2">
    <source>
        <dbReference type="EMBL" id="KAK0671295.1"/>
    </source>
</evidence>
<protein>
    <submittedName>
        <fullName evidence="2">Uncharacterized protein</fullName>
    </submittedName>
</protein>
<evidence type="ECO:0000256" key="1">
    <source>
        <dbReference type="SAM" id="SignalP"/>
    </source>
</evidence>
<dbReference type="EMBL" id="JAULSY010000022">
    <property type="protein sequence ID" value="KAK0671295.1"/>
    <property type="molecule type" value="Genomic_DNA"/>
</dbReference>
<dbReference type="Proteomes" id="UP001174997">
    <property type="component" value="Unassembled WGS sequence"/>
</dbReference>
<evidence type="ECO:0000313" key="3">
    <source>
        <dbReference type="Proteomes" id="UP001174997"/>
    </source>
</evidence>
<proteinExistence type="predicted"/>
<keyword evidence="3" id="KW-1185">Reference proteome</keyword>
<sequence>MGLSFTSLLATASLAFAIPHDLQVGERAPVTTIDIRYRHDKVTDKYALAVLDKDTHQVLARVCDKSISSGAFTALPIHVDADGDAFGTITVGSRTHAIGHRSRQVDCWSMYNNHAATVTCHVSLRHLPALDFEALAHDTPAPPCFDNFPLVEQSDVDGTPSNVTQSEFGQHEIGNEGLETVQVQDQFNAHPTLRARQGSILRCPPYRETRLVGDGNPHQNYFHVQMTTTARCGDGDCEMSYGSSETETFSWSASASIAGWISGGFAVEKSHSVSEAINCVAKEEHDKHVCVWQKIAHTAYTVQNYIVYPCSKQAIPDGEPFILWSPNANNVGSEYYCVRNTCRAGKGDNWWDKSPSRPGLPRDW</sequence>
<keyword evidence="1" id="KW-0732">Signal</keyword>
<gene>
    <name evidence="2" type="ORF">QBC41DRAFT_58415</name>
</gene>